<accession>A0A8B8DWC8</accession>
<dbReference type="Proteomes" id="UP000694844">
    <property type="component" value="Chromosome 4"/>
</dbReference>
<dbReference type="GeneID" id="111130115"/>
<proteinExistence type="inferred from homology"/>
<dbReference type="Pfam" id="PF14655">
    <property type="entry name" value="RAB3GAP2_N"/>
    <property type="match status" value="1"/>
</dbReference>
<evidence type="ECO:0000259" key="7">
    <source>
        <dbReference type="Pfam" id="PF14656"/>
    </source>
</evidence>
<evidence type="ECO:0000256" key="2">
    <source>
        <dbReference type="ARBA" id="ARBA00008153"/>
    </source>
</evidence>
<feature type="region of interest" description="Disordered" evidence="5">
    <location>
        <begin position="857"/>
        <end position="877"/>
    </location>
</feature>
<evidence type="ECO:0000313" key="8">
    <source>
        <dbReference type="Proteomes" id="UP000694844"/>
    </source>
</evidence>
<feature type="domain" description="Rab3-GAP regulatory subunit N-terminal" evidence="6">
    <location>
        <begin position="73"/>
        <end position="487"/>
    </location>
</feature>
<name>A0A8B8DWC8_CRAVI</name>
<keyword evidence="3" id="KW-0343">GTPase activation</keyword>
<reference evidence="9" key="1">
    <citation type="submission" date="2025-08" db="UniProtKB">
        <authorList>
            <consortium name="RefSeq"/>
        </authorList>
    </citation>
    <scope>IDENTIFICATION</scope>
    <source>
        <tissue evidence="9">Whole sample</tissue>
    </source>
</reference>
<keyword evidence="4" id="KW-0963">Cytoplasm</keyword>
<feature type="domain" description="Rab3GAP regulatory subunit C-terminal" evidence="7">
    <location>
        <begin position="772"/>
        <end position="1350"/>
    </location>
</feature>
<feature type="region of interest" description="Disordered" evidence="5">
    <location>
        <begin position="28"/>
        <end position="66"/>
    </location>
</feature>
<dbReference type="InterPro" id="IPR029257">
    <property type="entry name" value="RAB3GAP2_C"/>
</dbReference>
<comment type="similarity">
    <text evidence="2">Belongs to the Rab3-GAP regulatory subunit family.</text>
</comment>
<evidence type="ECO:0000256" key="1">
    <source>
        <dbReference type="ARBA" id="ARBA00004496"/>
    </source>
</evidence>
<evidence type="ECO:0000256" key="4">
    <source>
        <dbReference type="ARBA" id="ARBA00022490"/>
    </source>
</evidence>
<organism evidence="8 9">
    <name type="scientific">Crassostrea virginica</name>
    <name type="common">Eastern oyster</name>
    <dbReference type="NCBI Taxonomy" id="6565"/>
    <lineage>
        <taxon>Eukaryota</taxon>
        <taxon>Metazoa</taxon>
        <taxon>Spiralia</taxon>
        <taxon>Lophotrochozoa</taxon>
        <taxon>Mollusca</taxon>
        <taxon>Bivalvia</taxon>
        <taxon>Autobranchia</taxon>
        <taxon>Pteriomorphia</taxon>
        <taxon>Ostreida</taxon>
        <taxon>Ostreoidea</taxon>
        <taxon>Ostreidae</taxon>
        <taxon>Crassostrea</taxon>
    </lineage>
</organism>
<gene>
    <name evidence="9" type="primary">LOC111130115</name>
</gene>
<feature type="compositionally biased region" description="Acidic residues" evidence="5">
    <location>
        <begin position="30"/>
        <end position="54"/>
    </location>
</feature>
<protein>
    <submittedName>
        <fullName evidence="9">Rab3 GTPase-activating protein non-catalytic subunit-like isoform X1</fullName>
    </submittedName>
</protein>
<dbReference type="InterPro" id="IPR026059">
    <property type="entry name" value="Rab3GAP2"/>
</dbReference>
<dbReference type="GO" id="GO:0005737">
    <property type="term" value="C:cytoplasm"/>
    <property type="evidence" value="ECO:0007669"/>
    <property type="project" value="UniProtKB-SubCell"/>
</dbReference>
<dbReference type="GO" id="GO:0005096">
    <property type="term" value="F:GTPase activator activity"/>
    <property type="evidence" value="ECO:0007669"/>
    <property type="project" value="UniProtKB-KW"/>
</dbReference>
<sequence length="1370" mass="152980">MSCQLNVFADFHNITAVRNFLFPGLRSEPPDSEEFQENDGWDEDWGSWDEDGETPEAPGENREVQQADDKLQWLQDCVFSLSPVNDIVAVAHSDRCVLLSQKFNGGGMESGMDTKFKIVWEGSLQQEEGEQITAVMCLPLASQKRSVQGGPDWTCVIVGFSSSYVRFYTETGTLLLSQLLHSEPVQRLKCRTYESPRFLGDTEQHEELLILFKRAVVTIDGFSLFQSLRACRNQVARATASGSETMLQPPPLAYKKWAVQEQEKLLDLCSCGVNTPNPFDHMRTASWRGGPMATIRPTPPAAGLFIASGVGPYVGFFYAVEGSTQPILSDVAYAVAHKLKSAIMSAASGWLGFGSKNKEEEKHRPKIEPATPLPMRCGLPDKRRQGDSIYLSPNNNYVATTDSFGRVILVDVERGTAIRMWKGYRDAQLGWVQVKEDVHRGSEDKSKERIAQFLIIYAPRRGILEVWTAASGPRVAAFNVPRHCRLISPGYGMMGLNNVTCKGVKGKLFQCALVEPTGVIKSLDIPFHLALSDKNSKRARDLHLLKKLKQLLKDNKEESAELQSAVVQILQDTRISHVTQQGVERVLSTKYVSSHFMQEVLRTCSSHITNRGQDSQDINSKLLVRFCQTYLELLQMYDNITKNSNQSSEPTKEITEILVENLHISSPESTHILNQMSADAPQTDPDQEARKVHFDLPESFTPSDFLSCFQFQPNLSENEPSRHRSINVADSISQEKKVGLGKFLFSQCISPEGSANSLATVIQNCNISPNLLLDLLVLFWLSDDKRTLPMIPNLHCVLKVLISLTDPCNVLTKQGAMAVWWKKIRYSCSHSPHLPPAYILALVCRSLCVEVIENQSKGQDPDADTEAGGKMSSKEGAGLPQDVEEWNLLVKQLEDVLTLKNLLNLGKKNNITEVTVSKILEGGRGSISEAVAYLIASMELCPGDLYNTTMTDSTEKMEIGTEPVQSTRGTTIRKLQGHLIELQKRLPHSLENEVLLCNVSWENAIIWFKDLDKIQHLGSAIEYLKLVTNAVLRHGVASMLWHRFVMKKFQALAQLMEKVGKVPKDRLCRKEVGIGEIFMPAFAGFTVDLIQVLREANCEINEVPVFNIEPIWQMVRGPSSLVEQAIEQKPTNYGLLTHHFNLAVIMSAVLTFNMKSAKVLSVFDSKGKHAFFNDFTQHPLLPSQNVDSALSSNRKEFLSRIITCAVSTLDSSSASPTHSQQQVPRKESTATKWPALVQELAKDFGLDLDFFKRQHVIELYSGGHDKKAEEVLLTVNDREFMGSQLLLVAGRRVAHYLLESHKIEGVDLLTNVSPSLSTWLRSLEPGQLRRPESDVQSIAMLVHHVANNLPEGFPEYELAIALVDLVQSMS</sequence>
<evidence type="ECO:0000259" key="6">
    <source>
        <dbReference type="Pfam" id="PF14655"/>
    </source>
</evidence>
<dbReference type="OrthoDB" id="2019917at2759"/>
<comment type="subcellular location">
    <subcellularLocation>
        <location evidence="1">Cytoplasm</location>
    </subcellularLocation>
</comment>
<dbReference type="InterPro" id="IPR032839">
    <property type="entry name" value="RAB3GAP_N"/>
</dbReference>
<dbReference type="RefSeq" id="XP_022332542.1">
    <property type="nucleotide sequence ID" value="XM_022476834.1"/>
</dbReference>
<evidence type="ECO:0000313" key="9">
    <source>
        <dbReference type="RefSeq" id="XP_022332542.1"/>
    </source>
</evidence>
<dbReference type="PANTHER" id="PTHR12472:SF0">
    <property type="entry name" value="RAB3 GTPASE-ACTIVATING PROTEIN NON-CATALYTIC SUBUNIT"/>
    <property type="match status" value="1"/>
</dbReference>
<evidence type="ECO:0000256" key="5">
    <source>
        <dbReference type="SAM" id="MobiDB-lite"/>
    </source>
</evidence>
<dbReference type="PANTHER" id="PTHR12472">
    <property type="entry name" value="RAB3-GAP REGULATORY DOMAIN"/>
    <property type="match status" value="1"/>
</dbReference>
<keyword evidence="8" id="KW-1185">Reference proteome</keyword>
<dbReference type="Pfam" id="PF14656">
    <property type="entry name" value="RAB3GAP2_C"/>
    <property type="match status" value="1"/>
</dbReference>
<dbReference type="KEGG" id="cvn:111130115"/>
<evidence type="ECO:0000256" key="3">
    <source>
        <dbReference type="ARBA" id="ARBA00022468"/>
    </source>
</evidence>